<dbReference type="GeneID" id="115817844"/>
<organism evidence="2 3">
    <name type="scientific">Chanos chanos</name>
    <name type="common">Milkfish</name>
    <name type="synonym">Mugil chanos</name>
    <dbReference type="NCBI Taxonomy" id="29144"/>
    <lineage>
        <taxon>Eukaryota</taxon>
        <taxon>Metazoa</taxon>
        <taxon>Chordata</taxon>
        <taxon>Craniata</taxon>
        <taxon>Vertebrata</taxon>
        <taxon>Euteleostomi</taxon>
        <taxon>Actinopterygii</taxon>
        <taxon>Neopterygii</taxon>
        <taxon>Teleostei</taxon>
        <taxon>Ostariophysi</taxon>
        <taxon>Gonorynchiformes</taxon>
        <taxon>Chanidae</taxon>
        <taxon>Chanos</taxon>
    </lineage>
</organism>
<reference evidence="3" key="1">
    <citation type="submission" date="2025-08" db="UniProtKB">
        <authorList>
            <consortium name="RefSeq"/>
        </authorList>
    </citation>
    <scope>IDENTIFICATION</scope>
</reference>
<dbReference type="FunCoup" id="A0A6J2W0K4">
    <property type="interactions" value="33"/>
</dbReference>
<gene>
    <name evidence="3" type="primary">rpz6</name>
</gene>
<name>A0A6J2W0K4_CHACN</name>
<evidence type="ECO:0000313" key="3">
    <source>
        <dbReference type="RefSeq" id="XP_030636841.1"/>
    </source>
</evidence>
<dbReference type="Proteomes" id="UP000504632">
    <property type="component" value="Chromosome 8"/>
</dbReference>
<sequence length="394" mass="45688">MSSSLEKVVAQKKRAIEEVMEMFERGSEVLATAVGEFFPLCEVAAPVLRLALDSVQSKEVIYVKDQFLAVRNKLDILSAQLDDIDCEIKKGRLDTQYFVAEENLRNQFRKYVEILEAKPQYREVKTRLFLEHFSTTGGDKNLYVLYDALMGNNTFSEPILEVVERYEARNRRVLEDFCARLKELFCLGLIALLGHCALTHGDELEQEKIQEWSEKIQEVEIKMKTVIEECVRAFPEQARLDAKRLVQEREVKTLQDVAQELLEFLAKKYDWVKWSVRVINHSGSSYRNWRAGENFQYVAGQNWFELSQVNDTNVVVSYSSAPESIPRDCIRQLMEGPVKKGDPKTVVETLEKQRAGLVVHAVSHHKESYAAWNFPEDYHYWERHKNVALCVHSE</sequence>
<dbReference type="InterPro" id="IPR039051">
    <property type="entry name" value="SE-CTX-like"/>
</dbReference>
<evidence type="ECO:0000313" key="2">
    <source>
        <dbReference type="Proteomes" id="UP000504632"/>
    </source>
</evidence>
<dbReference type="PANTHER" id="PTHR40472:SF11">
    <property type="entry name" value="RAPUNZEL 3-RELATED"/>
    <property type="match status" value="1"/>
</dbReference>
<dbReference type="AlphaFoldDB" id="A0A6J2W0K4"/>
<accession>A0A6J2W0K4</accession>
<protein>
    <submittedName>
        <fullName evidence="3">Rapunzel 6</fullName>
    </submittedName>
</protein>
<dbReference type="InParanoid" id="A0A6J2W0K4"/>
<keyword evidence="2" id="KW-1185">Reference proteome</keyword>
<dbReference type="OrthoDB" id="9939466at2759"/>
<keyword evidence="1" id="KW-0175">Coiled coil</keyword>
<proteinExistence type="predicted"/>
<dbReference type="CTD" id="100000883"/>
<dbReference type="PANTHER" id="PTHR40472">
    <property type="entry name" value="RICIN B-TYPE LECTIN DOMAIN-CONTAINING PROTEIN"/>
    <property type="match status" value="1"/>
</dbReference>
<dbReference type="RefSeq" id="XP_030636841.1">
    <property type="nucleotide sequence ID" value="XM_030780981.1"/>
</dbReference>
<feature type="coiled-coil region" evidence="1">
    <location>
        <begin position="202"/>
        <end position="229"/>
    </location>
</feature>
<evidence type="ECO:0000256" key="1">
    <source>
        <dbReference type="SAM" id="Coils"/>
    </source>
</evidence>